<dbReference type="Pfam" id="PF22617">
    <property type="entry name" value="HCS_D2"/>
    <property type="match status" value="1"/>
</dbReference>
<name>A0A0M2URY8_9BACT</name>
<dbReference type="PROSITE" id="PS50991">
    <property type="entry name" value="PYR_CT"/>
    <property type="match status" value="1"/>
</dbReference>
<dbReference type="Pfam" id="PF00682">
    <property type="entry name" value="HMGL-like"/>
    <property type="match status" value="1"/>
</dbReference>
<protein>
    <recommendedName>
        <fullName evidence="8">Citramalate synthase</fullName>
        <ecNumber evidence="8">2.3.3.21</ecNumber>
    </recommendedName>
</protein>
<dbReference type="GO" id="GO:0043714">
    <property type="term" value="F:(R)-citramalate synthase activity"/>
    <property type="evidence" value="ECO:0007669"/>
    <property type="project" value="UniProtKB-UniRule"/>
</dbReference>
<gene>
    <name evidence="11" type="ORF">BROFUL_02703</name>
</gene>
<dbReference type="Gene3D" id="3.20.20.70">
    <property type="entry name" value="Aldolase class I"/>
    <property type="match status" value="1"/>
</dbReference>
<evidence type="ECO:0000256" key="4">
    <source>
        <dbReference type="ARBA" id="ARBA00022624"/>
    </source>
</evidence>
<evidence type="ECO:0000313" key="11">
    <source>
        <dbReference type="EMBL" id="KKO18602.1"/>
    </source>
</evidence>
<keyword evidence="12" id="KW-1185">Reference proteome</keyword>
<sequence>MNRIFIYDTTLRDGSQGEGISFSLQDKLVITLKLDDLGIDYIEGGYPLANPKDESYFKEVKSLKLRHAKIAAFGSTRRADKRVEDDKNIHALLMADTPVVAIVGKSWDFQVRNVLKVSLEENLRMVADTIAYLKAKGKEVFFDAEHFFDGYKKNQEYAVKVLQAAQESGADALVLCDTNGGSLPAEIAEIVGVVREKIKGMLSVHVHNDGDLAVANTLAAVNQGVRQVQGTINGIGERCGNADLCSIIPNLVLKMGYHCLEDGGLRKLTEVSRYVYETANLLLRSNQPFVGTSAFAHKGGLHVNAIQKDKGTYEHIPPESVGNERKILISELSGSSTILAKVEKFHLTYDSKFMKDILEEVQSLENEGYQFESAEASFELLVRKKIGRYKTFFDLEGFRVIVEKRENGLPVTEATVKIKVNKIQELSASEGAGPVNALDSALRKALERFYPSLKDMKLVDYKVRVINPRSGTAAKVRVIIESQDKENIWNTVGVSENVIEASWYALVDSIEYKLLKEQEGKTKG</sequence>
<dbReference type="Proteomes" id="UP000034954">
    <property type="component" value="Unassembled WGS sequence"/>
</dbReference>
<evidence type="ECO:0000256" key="9">
    <source>
        <dbReference type="RuleBase" id="RU003523"/>
    </source>
</evidence>
<dbReference type="InterPro" id="IPR005675">
    <property type="entry name" value="Citramal_synthase"/>
</dbReference>
<dbReference type="SUPFAM" id="SSF110921">
    <property type="entry name" value="2-isopropylmalate synthase LeuA, allosteric (dimerisation) domain"/>
    <property type="match status" value="1"/>
</dbReference>
<dbReference type="NCBIfam" id="TIGR00977">
    <property type="entry name" value="citramal_synth"/>
    <property type="match status" value="1"/>
</dbReference>
<evidence type="ECO:0000256" key="6">
    <source>
        <dbReference type="ARBA" id="ARBA00023304"/>
    </source>
</evidence>
<dbReference type="Gene3D" id="1.10.238.260">
    <property type="match status" value="1"/>
</dbReference>
<keyword evidence="3" id="KW-0028">Amino-acid biosynthesis</keyword>
<dbReference type="SUPFAM" id="SSF51569">
    <property type="entry name" value="Aldolase"/>
    <property type="match status" value="1"/>
</dbReference>
<dbReference type="GO" id="GO:0009097">
    <property type="term" value="P:isoleucine biosynthetic process"/>
    <property type="evidence" value="ECO:0007669"/>
    <property type="project" value="UniProtKB-UniRule"/>
</dbReference>
<evidence type="ECO:0000256" key="1">
    <source>
        <dbReference type="ARBA" id="ARBA00004743"/>
    </source>
</evidence>
<comment type="pathway">
    <text evidence="1">Amino-acid biosynthesis; L-isoleucine biosynthesis; 2-oxobutanoate from pyruvate: step 1/3.</text>
</comment>
<comment type="similarity">
    <text evidence="2 9">Belongs to the alpha-IPM synthase/homocitrate synthase family.</text>
</comment>
<accession>A0A0M2URY8</accession>
<keyword evidence="6" id="KW-0100">Branched-chain amino acid biosynthesis</keyword>
<dbReference type="PROSITE" id="PS00815">
    <property type="entry name" value="AIPM_HOMOCIT_SYNTH_1"/>
    <property type="match status" value="1"/>
</dbReference>
<dbReference type="InterPro" id="IPR002034">
    <property type="entry name" value="AIPM/Hcit_synth_CS"/>
</dbReference>
<keyword evidence="5 9" id="KW-0808">Transferase</keyword>
<dbReference type="InterPro" id="IPR054691">
    <property type="entry name" value="LeuA/HCS_post-cat"/>
</dbReference>
<dbReference type="UniPathway" id="UPA00047">
    <property type="reaction ID" value="UER00066"/>
</dbReference>
<dbReference type="EC" id="2.3.3.21" evidence="8"/>
<dbReference type="Pfam" id="PF08502">
    <property type="entry name" value="LeuA_dimer"/>
    <property type="match status" value="1"/>
</dbReference>
<dbReference type="CDD" id="cd07941">
    <property type="entry name" value="DRE_TIM_LeuA3"/>
    <property type="match status" value="1"/>
</dbReference>
<evidence type="ECO:0000256" key="5">
    <source>
        <dbReference type="ARBA" id="ARBA00022679"/>
    </source>
</evidence>
<reference evidence="11 12" key="1">
    <citation type="journal article" date="2013" name="BMC Microbiol.">
        <title>Identification of the type II cytochrome c maturation pathway in anammox bacteria by comparative genomics.</title>
        <authorList>
            <person name="Ferousi C."/>
            <person name="Speth D.R."/>
            <person name="Reimann J."/>
            <person name="Op den Camp H.J."/>
            <person name="Allen J.W."/>
            <person name="Keltjens J.T."/>
            <person name="Jetten M.S."/>
        </authorList>
    </citation>
    <scope>NUCLEOTIDE SEQUENCE [LARGE SCALE GENOMIC DNA]</scope>
    <source>
        <strain evidence="11">RU1</strain>
    </source>
</reference>
<dbReference type="PATRIC" id="fig|380242.3.peg.3343"/>
<dbReference type="AlphaFoldDB" id="A0A0M2URY8"/>
<keyword evidence="4" id="KW-0412">Isoleucine biosynthesis</keyword>
<dbReference type="Gene3D" id="3.30.160.270">
    <property type="match status" value="1"/>
</dbReference>
<organism evidence="11 12">
    <name type="scientific">Candidatus Brocadia fulgida</name>
    <dbReference type="NCBI Taxonomy" id="380242"/>
    <lineage>
        <taxon>Bacteria</taxon>
        <taxon>Pseudomonadati</taxon>
        <taxon>Planctomycetota</taxon>
        <taxon>Candidatus Brocadiia</taxon>
        <taxon>Candidatus Brocadiales</taxon>
        <taxon>Candidatus Brocadiaceae</taxon>
        <taxon>Candidatus Brocadia</taxon>
    </lineage>
</organism>
<dbReference type="PANTHER" id="PTHR43538">
    <property type="entry name" value="ALPHA-IPM SYNTHASE/HOMOCITRATE SYNTHASE"/>
    <property type="match status" value="1"/>
</dbReference>
<dbReference type="PANTHER" id="PTHR43538:SF1">
    <property type="entry name" value="(R)-CITRAMALATE SYNTHASE"/>
    <property type="match status" value="1"/>
</dbReference>
<dbReference type="GO" id="GO:0003852">
    <property type="term" value="F:2-isopropylmalate synthase activity"/>
    <property type="evidence" value="ECO:0007669"/>
    <property type="project" value="InterPro"/>
</dbReference>
<dbReference type="InterPro" id="IPR036230">
    <property type="entry name" value="LeuA_allosteric_dom_sf"/>
</dbReference>
<dbReference type="EMBL" id="LAQJ01000250">
    <property type="protein sequence ID" value="KKO18602.1"/>
    <property type="molecule type" value="Genomic_DNA"/>
</dbReference>
<comment type="catalytic activity">
    <reaction evidence="7">
        <text>pyruvate + acetyl-CoA + H2O = (3R)-citramalate + CoA + H(+)</text>
        <dbReference type="Rhea" id="RHEA:19045"/>
        <dbReference type="ChEBI" id="CHEBI:15361"/>
        <dbReference type="ChEBI" id="CHEBI:15377"/>
        <dbReference type="ChEBI" id="CHEBI:15378"/>
        <dbReference type="ChEBI" id="CHEBI:30934"/>
        <dbReference type="ChEBI" id="CHEBI:57287"/>
        <dbReference type="ChEBI" id="CHEBI:57288"/>
        <dbReference type="EC" id="2.3.3.21"/>
    </reaction>
</comment>
<dbReference type="SMART" id="SM00917">
    <property type="entry name" value="LeuA_dimer"/>
    <property type="match status" value="1"/>
</dbReference>
<evidence type="ECO:0000259" key="10">
    <source>
        <dbReference type="PROSITE" id="PS50991"/>
    </source>
</evidence>
<evidence type="ECO:0000256" key="2">
    <source>
        <dbReference type="ARBA" id="ARBA00006154"/>
    </source>
</evidence>
<evidence type="ECO:0000313" key="12">
    <source>
        <dbReference type="Proteomes" id="UP000034954"/>
    </source>
</evidence>
<feature type="domain" description="Pyruvate carboxyltransferase" evidence="10">
    <location>
        <begin position="4"/>
        <end position="269"/>
    </location>
</feature>
<dbReference type="InterPro" id="IPR000891">
    <property type="entry name" value="PYR_CT"/>
</dbReference>
<dbReference type="InterPro" id="IPR013709">
    <property type="entry name" value="2-isopropylmalate_synth_dimer"/>
</dbReference>
<comment type="caution">
    <text evidence="11">The sequence shown here is derived from an EMBL/GenBank/DDBJ whole genome shotgun (WGS) entry which is preliminary data.</text>
</comment>
<proteinExistence type="inferred from homology"/>
<dbReference type="GO" id="GO:0009098">
    <property type="term" value="P:L-leucine biosynthetic process"/>
    <property type="evidence" value="ECO:0007669"/>
    <property type="project" value="InterPro"/>
</dbReference>
<dbReference type="InterPro" id="IPR013785">
    <property type="entry name" value="Aldolase_TIM"/>
</dbReference>
<evidence type="ECO:0000256" key="3">
    <source>
        <dbReference type="ARBA" id="ARBA00022605"/>
    </source>
</evidence>
<evidence type="ECO:0000256" key="8">
    <source>
        <dbReference type="NCBIfam" id="TIGR00977"/>
    </source>
</evidence>
<evidence type="ECO:0000256" key="7">
    <source>
        <dbReference type="ARBA" id="ARBA00048263"/>
    </source>
</evidence>